<feature type="compositionally biased region" description="Basic and acidic residues" evidence="1">
    <location>
        <begin position="95"/>
        <end position="105"/>
    </location>
</feature>
<dbReference type="Proteomes" id="UP000594638">
    <property type="component" value="Unassembled WGS sequence"/>
</dbReference>
<dbReference type="InterPro" id="IPR044209">
    <property type="entry name" value="MOS11"/>
</dbReference>
<dbReference type="PANTHER" id="PTHR47701">
    <property type="entry name" value="PROTEIN MODIFIER OF SNC1 11"/>
    <property type="match status" value="1"/>
</dbReference>
<reference evidence="3 4" key="1">
    <citation type="submission" date="2019-12" db="EMBL/GenBank/DDBJ databases">
        <authorList>
            <person name="Alioto T."/>
            <person name="Alioto T."/>
            <person name="Gomez Garrido J."/>
        </authorList>
    </citation>
    <scope>NUCLEOTIDE SEQUENCE [LARGE SCALE GENOMIC DNA]</scope>
</reference>
<dbReference type="InterPro" id="IPR040746">
    <property type="entry name" value="THO1_MOS11_C"/>
</dbReference>
<evidence type="ECO:0000259" key="2">
    <source>
        <dbReference type="Pfam" id="PF18592"/>
    </source>
</evidence>
<name>A0A8S0UQN0_OLEEU</name>
<organism evidence="3 4">
    <name type="scientific">Olea europaea subsp. europaea</name>
    <dbReference type="NCBI Taxonomy" id="158383"/>
    <lineage>
        <taxon>Eukaryota</taxon>
        <taxon>Viridiplantae</taxon>
        <taxon>Streptophyta</taxon>
        <taxon>Embryophyta</taxon>
        <taxon>Tracheophyta</taxon>
        <taxon>Spermatophyta</taxon>
        <taxon>Magnoliopsida</taxon>
        <taxon>eudicotyledons</taxon>
        <taxon>Gunneridae</taxon>
        <taxon>Pentapetalae</taxon>
        <taxon>asterids</taxon>
        <taxon>lamiids</taxon>
        <taxon>Lamiales</taxon>
        <taxon>Oleaceae</taxon>
        <taxon>Oleeae</taxon>
        <taxon>Olea</taxon>
    </lineage>
</organism>
<comment type="caution">
    <text evidence="3">The sequence shown here is derived from an EMBL/GenBank/DDBJ whole genome shotgun (WGS) entry which is preliminary data.</text>
</comment>
<feature type="domain" description="THO1-MOS11 C-terminal" evidence="2">
    <location>
        <begin position="73"/>
        <end position="107"/>
    </location>
</feature>
<feature type="compositionally biased region" description="Basic and acidic residues" evidence="1">
    <location>
        <begin position="47"/>
        <end position="57"/>
    </location>
</feature>
<accession>A0A8S0UQN0</accession>
<feature type="compositionally biased region" description="Polar residues" evidence="1">
    <location>
        <begin position="14"/>
        <end position="29"/>
    </location>
</feature>
<keyword evidence="4" id="KW-1185">Reference proteome</keyword>
<sequence>MATATVPKVENPKNAVTQTAAPNSTPSTTEDPHCSAAPIASPTHGGSGDDKPREENPKTGAAAKNTDSSTEGAVTDIQKKLKRAERFGMPVQLSEQEKRNTRAERFGIGSTTQGSESSKQPEELKRKARAERFGIVQSTPVDEEARKKARLARFGSVAKVDSTEDDKKKARAIRFSHPHSGPLSGANDNGNTEFKPAIAGKAGGGI</sequence>
<dbReference type="OrthoDB" id="5837849at2759"/>
<proteinExistence type="predicted"/>
<feature type="compositionally biased region" description="Polar residues" evidence="1">
    <location>
        <begin position="109"/>
        <end position="118"/>
    </location>
</feature>
<evidence type="ECO:0000313" key="4">
    <source>
        <dbReference type="Proteomes" id="UP000594638"/>
    </source>
</evidence>
<evidence type="ECO:0000313" key="3">
    <source>
        <dbReference type="EMBL" id="CAA3021209.1"/>
    </source>
</evidence>
<dbReference type="GO" id="GO:0005634">
    <property type="term" value="C:nucleus"/>
    <property type="evidence" value="ECO:0007669"/>
    <property type="project" value="TreeGrafter"/>
</dbReference>
<dbReference type="Pfam" id="PF18592">
    <property type="entry name" value="Tho1_MOS11_C"/>
    <property type="match status" value="1"/>
</dbReference>
<gene>
    <name evidence="3" type="ORF">OLEA9_A114930</name>
</gene>
<dbReference type="EMBL" id="CACTIH010009050">
    <property type="protein sequence ID" value="CAA3021209.1"/>
    <property type="molecule type" value="Genomic_DNA"/>
</dbReference>
<dbReference type="Gramene" id="OE9A114930T4">
    <property type="protein sequence ID" value="OE9A114930C4"/>
    <property type="gene ID" value="OE9A114930"/>
</dbReference>
<evidence type="ECO:0000256" key="1">
    <source>
        <dbReference type="SAM" id="MobiDB-lite"/>
    </source>
</evidence>
<dbReference type="AlphaFoldDB" id="A0A8S0UQN0"/>
<dbReference type="GO" id="GO:0016973">
    <property type="term" value="P:poly(A)+ mRNA export from nucleus"/>
    <property type="evidence" value="ECO:0007669"/>
    <property type="project" value="InterPro"/>
</dbReference>
<dbReference type="PANTHER" id="PTHR47701:SF2">
    <property type="entry name" value="PROTEIN MODIFIER OF SNC1 11"/>
    <property type="match status" value="1"/>
</dbReference>
<dbReference type="Gramene" id="OE9A114930T3">
    <property type="protein sequence ID" value="OE9A114930C3"/>
    <property type="gene ID" value="OE9A114930"/>
</dbReference>
<protein>
    <recommendedName>
        <fullName evidence="2">THO1-MOS11 C-terminal domain-containing protein</fullName>
    </recommendedName>
</protein>
<feature type="region of interest" description="Disordered" evidence="1">
    <location>
        <begin position="1"/>
        <end position="206"/>
    </location>
</feature>